<keyword evidence="1" id="KW-0472">Membrane</keyword>
<evidence type="ECO:0000313" key="3">
    <source>
        <dbReference type="Proteomes" id="UP000815325"/>
    </source>
</evidence>
<dbReference type="Proteomes" id="UP000815325">
    <property type="component" value="Unassembled WGS sequence"/>
</dbReference>
<protein>
    <submittedName>
        <fullName evidence="2">Uncharacterized protein</fullName>
    </submittedName>
</protein>
<dbReference type="EMBL" id="MU069645">
    <property type="protein sequence ID" value="KAF5836731.1"/>
    <property type="molecule type" value="Genomic_DNA"/>
</dbReference>
<accession>A0ABQ7GQ65</accession>
<evidence type="ECO:0000313" key="2">
    <source>
        <dbReference type="EMBL" id="KAF5836731.1"/>
    </source>
</evidence>
<proteinExistence type="predicted"/>
<name>A0ABQ7GQ65_DUNSA</name>
<gene>
    <name evidence="2" type="ORF">DUNSADRAFT_5520</name>
</gene>
<feature type="transmembrane region" description="Helical" evidence="1">
    <location>
        <begin position="6"/>
        <end position="30"/>
    </location>
</feature>
<keyword evidence="1" id="KW-0812">Transmembrane</keyword>
<comment type="caution">
    <text evidence="2">The sequence shown here is derived from an EMBL/GenBank/DDBJ whole genome shotgun (WGS) entry which is preliminary data.</text>
</comment>
<reference evidence="2" key="1">
    <citation type="submission" date="2017-08" db="EMBL/GenBank/DDBJ databases">
        <authorList>
            <person name="Polle J.E."/>
            <person name="Barry K."/>
            <person name="Cushman J."/>
            <person name="Schmutz J."/>
            <person name="Tran D."/>
            <person name="Hathwaick L.T."/>
            <person name="Yim W.C."/>
            <person name="Jenkins J."/>
            <person name="Mckie-Krisberg Z.M."/>
            <person name="Prochnik S."/>
            <person name="Lindquist E."/>
            <person name="Dockter R.B."/>
            <person name="Adam C."/>
            <person name="Molina H."/>
            <person name="Bunkerborg J."/>
            <person name="Jin E."/>
            <person name="Buchheim M."/>
            <person name="Magnuson J."/>
        </authorList>
    </citation>
    <scope>NUCLEOTIDE SEQUENCE</scope>
    <source>
        <strain evidence="2">CCAP 19/18</strain>
    </source>
</reference>
<sequence length="133" mass="14994">MTFIIIIITIIIITVIIIIIIIIIIITIIISPEFCWGLSSSQVGRQARMEHLRSAALIQRAACVDLIGERAFLELYDLLSSHQVSESSMTELSRLVFKIISYDKSEVIQMLYKLLYMESQLECGDPNAIEGSC</sequence>
<keyword evidence="3" id="KW-1185">Reference proteome</keyword>
<organism evidence="2 3">
    <name type="scientific">Dunaliella salina</name>
    <name type="common">Green alga</name>
    <name type="synonym">Protococcus salinus</name>
    <dbReference type="NCBI Taxonomy" id="3046"/>
    <lineage>
        <taxon>Eukaryota</taxon>
        <taxon>Viridiplantae</taxon>
        <taxon>Chlorophyta</taxon>
        <taxon>core chlorophytes</taxon>
        <taxon>Chlorophyceae</taxon>
        <taxon>CS clade</taxon>
        <taxon>Chlamydomonadales</taxon>
        <taxon>Dunaliellaceae</taxon>
        <taxon>Dunaliella</taxon>
    </lineage>
</organism>
<evidence type="ECO:0000256" key="1">
    <source>
        <dbReference type="SAM" id="Phobius"/>
    </source>
</evidence>
<keyword evidence="1" id="KW-1133">Transmembrane helix</keyword>